<evidence type="ECO:0000256" key="1">
    <source>
        <dbReference type="ARBA" id="ARBA00004173"/>
    </source>
</evidence>
<evidence type="ECO:0000256" key="2">
    <source>
        <dbReference type="ARBA" id="ARBA00008219"/>
    </source>
</evidence>
<evidence type="ECO:0000256" key="6">
    <source>
        <dbReference type="ARBA" id="ARBA00023128"/>
    </source>
</evidence>
<proteinExistence type="inferred from homology"/>
<evidence type="ECO:0000313" key="9">
    <source>
        <dbReference type="RefSeq" id="XP_014665204.1"/>
    </source>
</evidence>
<keyword evidence="4 7" id="KW-0802">TPR repeat</keyword>
<protein>
    <submittedName>
        <fullName evidence="9">Tetratricopeptide repeat protein 19, mitochondrial-like</fullName>
    </submittedName>
</protein>
<evidence type="ECO:0000313" key="8">
    <source>
        <dbReference type="Proteomes" id="UP000695022"/>
    </source>
</evidence>
<keyword evidence="6" id="KW-0496">Mitochondrion</keyword>
<dbReference type="Pfam" id="PF13424">
    <property type="entry name" value="TPR_12"/>
    <property type="match status" value="1"/>
</dbReference>
<evidence type="ECO:0000256" key="4">
    <source>
        <dbReference type="ARBA" id="ARBA00022803"/>
    </source>
</evidence>
<dbReference type="SMART" id="SM00028">
    <property type="entry name" value="TPR"/>
    <property type="match status" value="3"/>
</dbReference>
<organism evidence="8 9">
    <name type="scientific">Priapulus caudatus</name>
    <name type="common">Priapulid worm</name>
    <dbReference type="NCBI Taxonomy" id="37621"/>
    <lineage>
        <taxon>Eukaryota</taxon>
        <taxon>Metazoa</taxon>
        <taxon>Ecdysozoa</taxon>
        <taxon>Scalidophora</taxon>
        <taxon>Priapulida</taxon>
        <taxon>Priapulimorpha</taxon>
        <taxon>Priapulimorphida</taxon>
        <taxon>Priapulidae</taxon>
        <taxon>Priapulus</taxon>
    </lineage>
</organism>
<accession>A0ABM1DZ33</accession>
<dbReference type="PANTHER" id="PTHR13143">
    <property type="entry name" value="TETRATRICOPEPTIDE REPEAT PROTEIN 19"/>
    <property type="match status" value="1"/>
</dbReference>
<keyword evidence="3" id="KW-0677">Repeat</keyword>
<keyword evidence="5" id="KW-0809">Transit peptide</keyword>
<comment type="similarity">
    <text evidence="2">Belongs to the TTC19 family.</text>
</comment>
<dbReference type="SUPFAM" id="SSF48452">
    <property type="entry name" value="TPR-like"/>
    <property type="match status" value="2"/>
</dbReference>
<reference evidence="9" key="1">
    <citation type="submission" date="2025-08" db="UniProtKB">
        <authorList>
            <consortium name="RefSeq"/>
        </authorList>
    </citation>
    <scope>IDENTIFICATION</scope>
</reference>
<dbReference type="InterPro" id="IPR019734">
    <property type="entry name" value="TPR_rpt"/>
</dbReference>
<dbReference type="InterPro" id="IPR040395">
    <property type="entry name" value="TTC19"/>
</dbReference>
<dbReference type="GeneID" id="106807401"/>
<evidence type="ECO:0000256" key="7">
    <source>
        <dbReference type="PROSITE-ProRule" id="PRU00339"/>
    </source>
</evidence>
<comment type="subcellular location">
    <subcellularLocation>
        <location evidence="1">Mitochondrion</location>
    </subcellularLocation>
</comment>
<dbReference type="RefSeq" id="XP_014665204.1">
    <property type="nucleotide sequence ID" value="XM_014809718.1"/>
</dbReference>
<name>A0ABM1DZ33_PRICU</name>
<dbReference type="InterPro" id="IPR011990">
    <property type="entry name" value="TPR-like_helical_dom_sf"/>
</dbReference>
<dbReference type="Gene3D" id="1.25.40.10">
    <property type="entry name" value="Tetratricopeptide repeat domain"/>
    <property type="match status" value="2"/>
</dbReference>
<evidence type="ECO:0000256" key="5">
    <source>
        <dbReference type="ARBA" id="ARBA00022946"/>
    </source>
</evidence>
<feature type="repeat" description="TPR" evidence="7">
    <location>
        <begin position="312"/>
        <end position="345"/>
    </location>
</feature>
<dbReference type="PROSITE" id="PS50005">
    <property type="entry name" value="TPR"/>
    <property type="match status" value="1"/>
</dbReference>
<keyword evidence="8" id="KW-1185">Reference proteome</keyword>
<dbReference type="PANTHER" id="PTHR13143:SF6">
    <property type="entry name" value="TETRATRICOPEPTIDE REPEAT PROTEIN 19, MITOCHONDRIAL"/>
    <property type="match status" value="1"/>
</dbReference>
<gene>
    <name evidence="9" type="primary">LOC106807401</name>
</gene>
<evidence type="ECO:0000256" key="3">
    <source>
        <dbReference type="ARBA" id="ARBA00022737"/>
    </source>
</evidence>
<sequence>MAASIRTSILLKASRKLQHASLYRGLEGEQQFSSHRKLHFWCPSRCGLYRSTRSHYNRYEQKQKSTHLPLSLGTVGILTTAKKLIGLEDEGEEKKEDEVVITIKRAILAQQDGRFHTAEQLLHVALKMAQERADMQAQTYIFDCMANFAAEANDLEKAEILFKETLQRLIASGEEQDSNAVVELSLKLVKIYAAQKKHDLATQGIEFCLNTQEKKIKSAKALDADTYLLWAMTKDWYASYLMSQKRLKEAQEQYEKALSICEAVNGPNHPQTLVLLNDLGSACSLQQNYDDAAVYLKKAVKIASIVESEELPVYYCNLGAVHTYRGEYDEAKDCCTKALRLARKHSNHEAGEQAIKCLANIQSESGK</sequence>
<dbReference type="Proteomes" id="UP000695022">
    <property type="component" value="Unplaced"/>
</dbReference>
<dbReference type="Pfam" id="PF00515">
    <property type="entry name" value="TPR_1"/>
    <property type="match status" value="1"/>
</dbReference>